<name>A0A1B2RCW4_ACIBA</name>
<organism evidence="2">
    <name type="scientific">Acinetobacter baumannii</name>
    <dbReference type="NCBI Taxonomy" id="470"/>
    <lineage>
        <taxon>Bacteria</taxon>
        <taxon>Pseudomonadati</taxon>
        <taxon>Pseudomonadota</taxon>
        <taxon>Gammaproteobacteria</taxon>
        <taxon>Moraxellales</taxon>
        <taxon>Moraxellaceae</taxon>
        <taxon>Acinetobacter</taxon>
        <taxon>Acinetobacter calcoaceticus/baumannii complex</taxon>
    </lineage>
</organism>
<evidence type="ECO:0000313" key="2">
    <source>
        <dbReference type="EMBL" id="AOB42329.1"/>
    </source>
</evidence>
<accession>A0A1B2RCW4</accession>
<feature type="signal peptide" evidence="1">
    <location>
        <begin position="1"/>
        <end position="25"/>
    </location>
</feature>
<keyword evidence="2" id="KW-0614">Plasmid</keyword>
<geneLocation type="plasmid" evidence="2">
    <name>IHIT7853-OXA-23</name>
</geneLocation>
<dbReference type="AlphaFoldDB" id="A0A1B2RCW4"/>
<protein>
    <submittedName>
        <fullName evidence="2">Uncharacterized protein</fullName>
    </submittedName>
</protein>
<feature type="chain" id="PRO_5008541221" evidence="1">
    <location>
        <begin position="26"/>
        <end position="132"/>
    </location>
</feature>
<dbReference type="RefSeq" id="WP_064534753.1">
    <property type="nucleotide sequence ID" value="NZ_JAMKXD010000013.1"/>
</dbReference>
<sequence>MTLLKKLLLSSIVIGGTTVSSMAMADDFGCKAVLCFAGGKGLAECASTIIEVKKRLARGKGFPHCSFVGPSGEQNQITQQSNPFTRRVSSSLCPDGETRPKVIFNGRYCNAITVTFKGANPNGGDLTQEINW</sequence>
<evidence type="ECO:0000256" key="1">
    <source>
        <dbReference type="SAM" id="SignalP"/>
    </source>
</evidence>
<reference evidence="2" key="1">
    <citation type="journal article" date="2016" name="Gut Pathog.">
        <title>Genome sequence of OXA-23 producing Acinetobacter baumannii IHIT7853, a carbapenem-resistant strain from a cat belonging to international clone IC1.</title>
        <authorList>
            <person name="Ewers C."/>
            <person name="Klotz P."/>
            <person name="Scheufen S."/>
            <person name="Leidner U."/>
            <person name="Gottig S."/>
            <person name="Semmler T."/>
        </authorList>
    </citation>
    <scope>NUCLEOTIDE SEQUENCE</scope>
    <source>
        <strain evidence="2">IHIT7853</strain>
        <plasmid evidence="2">IHIT7853-OXA-23</plasmid>
    </source>
</reference>
<keyword evidence="1" id="KW-0732">Signal</keyword>
<dbReference type="EMBL" id="KX118105">
    <property type="protein sequence ID" value="AOB42329.1"/>
    <property type="molecule type" value="Genomic_DNA"/>
</dbReference>
<proteinExistence type="predicted"/>